<keyword evidence="2" id="KW-0677">Repeat</keyword>
<dbReference type="PANTHER" id="PTHR22847:SF637">
    <property type="entry name" value="WD REPEAT DOMAIN 5B"/>
    <property type="match status" value="1"/>
</dbReference>
<proteinExistence type="predicted"/>
<evidence type="ECO:0008006" key="6">
    <source>
        <dbReference type="Google" id="ProtNLM"/>
    </source>
</evidence>
<dbReference type="InterPro" id="IPR015943">
    <property type="entry name" value="WD40/YVTN_repeat-like_dom_sf"/>
</dbReference>
<reference evidence="5" key="1">
    <citation type="submission" date="2020-05" db="EMBL/GenBank/DDBJ databases">
        <title>Frigoriglobus tundricola gen. nov., sp. nov., a psychrotolerant cellulolytic planctomycete of the family Gemmataceae with two divergent copies of 16S rRNA gene.</title>
        <authorList>
            <person name="Kulichevskaya I.S."/>
            <person name="Ivanova A.A."/>
            <person name="Naumoff D.G."/>
            <person name="Beletsky A.V."/>
            <person name="Rijpstra W.I.C."/>
            <person name="Sinninghe Damste J.S."/>
            <person name="Mardanov A.V."/>
            <person name="Ravin N.V."/>
            <person name="Dedysh S.N."/>
        </authorList>
    </citation>
    <scope>NUCLEOTIDE SEQUENCE [LARGE SCALE GENOMIC DNA]</scope>
    <source>
        <strain evidence="5">PL17</strain>
    </source>
</reference>
<gene>
    <name evidence="4" type="ORF">FTUN_7365</name>
</gene>
<evidence type="ECO:0000256" key="1">
    <source>
        <dbReference type="ARBA" id="ARBA00022574"/>
    </source>
</evidence>
<dbReference type="Gene3D" id="2.130.10.10">
    <property type="entry name" value="YVTN repeat-like/Quinoprotein amine dehydrogenase"/>
    <property type="match status" value="3"/>
</dbReference>
<sequence>MRFLLAMWVLAVGVLSCAAAEPPAKTDRFGDPLPSGALMRLGTLRGAATIASFGVAADGSVVTVDNEGGLSFWSRESDSPEAAVRLPVKVPVEWNGFVRSCVSPDAKRVACCTAEAVIVFEQRGEKPAVEIATFKLTEVESLAFAADGGGLVAVTREGVQKTVHVCDVRTDTTLELAGKFNYIRQAEFSTDGRRVVVNTHDELVLFDTATGKEQVRWAPEAVKLSQIALNAVGDTVAAFVYEPEKEEYTGVRFFDAKTGKPRAGMTGTSTGSWVTFAPDGKTVLVGDNQGVRWWDPIAGKVLRRFEGAGSGLTRFNPDGKLLVGTTGRVLFRWNAKTGEPLFGDVHSGGHFDRITALGVSADGTRYATGGGSQVKVWDARTGKPLATSPCEYLWPQNLEFAPDGKSLFGPGLGSVVQWDTVTGKEIRSFTVDPKEPRQHMTIGLLVANDGKTVTAVTRGRSLGMESSVLATWDAKSGARLATKSLNAFEWNARRYCINFSPGAQFASLHGDVFPTALGPTKGLLPPRTLGPGFDAGAFSGDGGRIAFTFIDTDDPPGTMRGAVYSTATGVKLTDLPAGSGGRVALNADGSVLAAAGRTELTFWDANTGKLLARYKAPAIDPRDTVYSLSFAEVIRFTPDGTKLMTGHADTTALVWPAPPRPAK</sequence>
<evidence type="ECO:0000256" key="3">
    <source>
        <dbReference type="SAM" id="SignalP"/>
    </source>
</evidence>
<dbReference type="EMBL" id="CP053452">
    <property type="protein sequence ID" value="QJW99742.1"/>
    <property type="molecule type" value="Genomic_DNA"/>
</dbReference>
<protein>
    <recommendedName>
        <fullName evidence="6">Anaphase-promoting complex subunit 4 WD40 domain-containing protein</fullName>
    </recommendedName>
</protein>
<dbReference type="RefSeq" id="WP_171474656.1">
    <property type="nucleotide sequence ID" value="NZ_CP053452.2"/>
</dbReference>
<dbReference type="InterPro" id="IPR001680">
    <property type="entry name" value="WD40_rpt"/>
</dbReference>
<evidence type="ECO:0000313" key="5">
    <source>
        <dbReference type="Proteomes" id="UP000503447"/>
    </source>
</evidence>
<accession>A0A6M5Z3F7</accession>
<dbReference type="PROSITE" id="PS51257">
    <property type="entry name" value="PROKAR_LIPOPROTEIN"/>
    <property type="match status" value="1"/>
</dbReference>
<feature type="signal peptide" evidence="3">
    <location>
        <begin position="1"/>
        <end position="19"/>
    </location>
</feature>
<dbReference type="PANTHER" id="PTHR22847">
    <property type="entry name" value="WD40 REPEAT PROTEIN"/>
    <property type="match status" value="1"/>
</dbReference>
<dbReference type="InterPro" id="IPR011047">
    <property type="entry name" value="Quinoprotein_ADH-like_sf"/>
</dbReference>
<dbReference type="InterPro" id="IPR011044">
    <property type="entry name" value="Quino_amine_DH_bsu"/>
</dbReference>
<keyword evidence="1" id="KW-0853">WD repeat</keyword>
<dbReference type="SUPFAM" id="SSF50969">
    <property type="entry name" value="YVTN repeat-like/Quinoprotein amine dehydrogenase"/>
    <property type="match status" value="1"/>
</dbReference>
<dbReference type="AlphaFoldDB" id="A0A6M5Z3F7"/>
<dbReference type="Pfam" id="PF00400">
    <property type="entry name" value="WD40"/>
    <property type="match status" value="1"/>
</dbReference>
<keyword evidence="3" id="KW-0732">Signal</keyword>
<evidence type="ECO:0000313" key="4">
    <source>
        <dbReference type="EMBL" id="QJW99742.1"/>
    </source>
</evidence>
<dbReference type="Proteomes" id="UP000503447">
    <property type="component" value="Chromosome"/>
</dbReference>
<dbReference type="KEGG" id="ftj:FTUN_7365"/>
<feature type="chain" id="PRO_5026977887" description="Anaphase-promoting complex subunit 4 WD40 domain-containing protein" evidence="3">
    <location>
        <begin position="20"/>
        <end position="663"/>
    </location>
</feature>
<evidence type="ECO:0000256" key="2">
    <source>
        <dbReference type="ARBA" id="ARBA00022737"/>
    </source>
</evidence>
<organism evidence="4 5">
    <name type="scientific">Frigoriglobus tundricola</name>
    <dbReference type="NCBI Taxonomy" id="2774151"/>
    <lineage>
        <taxon>Bacteria</taxon>
        <taxon>Pseudomonadati</taxon>
        <taxon>Planctomycetota</taxon>
        <taxon>Planctomycetia</taxon>
        <taxon>Gemmatales</taxon>
        <taxon>Gemmataceae</taxon>
        <taxon>Frigoriglobus</taxon>
    </lineage>
</organism>
<keyword evidence="5" id="KW-1185">Reference proteome</keyword>
<dbReference type="SMART" id="SM00320">
    <property type="entry name" value="WD40"/>
    <property type="match status" value="7"/>
</dbReference>
<name>A0A6M5Z3F7_9BACT</name>
<dbReference type="SUPFAM" id="SSF50998">
    <property type="entry name" value="Quinoprotein alcohol dehydrogenase-like"/>
    <property type="match status" value="2"/>
</dbReference>